<name>A0AA40CDI5_9PEZI</name>
<dbReference type="EMBL" id="JAULSR010000001">
    <property type="protein sequence ID" value="KAK0634477.1"/>
    <property type="molecule type" value="Genomic_DNA"/>
</dbReference>
<dbReference type="AlphaFoldDB" id="A0AA40CDI5"/>
<dbReference type="Proteomes" id="UP001174934">
    <property type="component" value="Unassembled WGS sequence"/>
</dbReference>
<evidence type="ECO:0000313" key="2">
    <source>
        <dbReference type="Proteomes" id="UP001174934"/>
    </source>
</evidence>
<reference evidence="1" key="1">
    <citation type="submission" date="2023-06" db="EMBL/GenBank/DDBJ databases">
        <title>Genome-scale phylogeny and comparative genomics of the fungal order Sordariales.</title>
        <authorList>
            <consortium name="Lawrence Berkeley National Laboratory"/>
            <person name="Hensen N."/>
            <person name="Bonometti L."/>
            <person name="Westerberg I."/>
            <person name="Brannstrom I.O."/>
            <person name="Guillou S."/>
            <person name="Cros-Aarteil S."/>
            <person name="Calhoun S."/>
            <person name="Haridas S."/>
            <person name="Kuo A."/>
            <person name="Mondo S."/>
            <person name="Pangilinan J."/>
            <person name="Riley R."/>
            <person name="LaButti K."/>
            <person name="Andreopoulos B."/>
            <person name="Lipzen A."/>
            <person name="Chen C."/>
            <person name="Yanf M."/>
            <person name="Daum C."/>
            <person name="Ng V."/>
            <person name="Clum A."/>
            <person name="Steindorff A."/>
            <person name="Ohm R."/>
            <person name="Martin F."/>
            <person name="Silar P."/>
            <person name="Natvig D."/>
            <person name="Lalanne C."/>
            <person name="Gautier V."/>
            <person name="Ament-velasquez S.L."/>
            <person name="Kruys A."/>
            <person name="Hutchinson M.I."/>
            <person name="Powell A.J."/>
            <person name="Barry K."/>
            <person name="Miller A.N."/>
            <person name="Grigoriev I.V."/>
            <person name="Debuchy R."/>
            <person name="Gladieux P."/>
            <person name="Thoren M.H."/>
            <person name="Johannesson H."/>
        </authorList>
    </citation>
    <scope>NUCLEOTIDE SEQUENCE</scope>
    <source>
        <strain evidence="1">SMH3391-2</strain>
    </source>
</reference>
<protein>
    <submittedName>
        <fullName evidence="1">Uncharacterized protein</fullName>
    </submittedName>
</protein>
<proteinExistence type="predicted"/>
<comment type="caution">
    <text evidence="1">The sequence shown here is derived from an EMBL/GenBank/DDBJ whole genome shotgun (WGS) entry which is preliminary data.</text>
</comment>
<organism evidence="1 2">
    <name type="scientific">Bombardia bombarda</name>
    <dbReference type="NCBI Taxonomy" id="252184"/>
    <lineage>
        <taxon>Eukaryota</taxon>
        <taxon>Fungi</taxon>
        <taxon>Dikarya</taxon>
        <taxon>Ascomycota</taxon>
        <taxon>Pezizomycotina</taxon>
        <taxon>Sordariomycetes</taxon>
        <taxon>Sordariomycetidae</taxon>
        <taxon>Sordariales</taxon>
        <taxon>Lasiosphaeriaceae</taxon>
        <taxon>Bombardia</taxon>
    </lineage>
</organism>
<sequence length="130" mass="14237">MLENRPRKEESDSNKGCKCGGFALCFWNKRVPGWSAATLSLSCPRQVPDGFSYLCCHLAVGAPPSYPHVQVALDRKCWAQRVSRDRGQTALHEAPGLHYSVQGQGWVPKLQGYGTVQVFPECLGNAKCGS</sequence>
<keyword evidence="2" id="KW-1185">Reference proteome</keyword>
<evidence type="ECO:0000313" key="1">
    <source>
        <dbReference type="EMBL" id="KAK0634477.1"/>
    </source>
</evidence>
<accession>A0AA40CDI5</accession>
<gene>
    <name evidence="1" type="ORF">B0T17DRAFT_502133</name>
</gene>